<sequence>MEFTKRKLVLQDRVRRRERLKTIRSCLPEADVIRRWSSSDQYNSFVNDHRDIMILVIILLNFNIVANMWYQERLEKSKHASQSKIYNVMWKGKGAIAIVKNTPKLLQELLFNNDSFDSKKFQQHVQHDFCVHITWCKFRQLIQ</sequence>
<feature type="transmembrane region" description="Helical" evidence="1">
    <location>
        <begin position="52"/>
        <end position="70"/>
    </location>
</feature>
<organism evidence="2 4">
    <name type="scientific">Medicago truncatula</name>
    <name type="common">Barrel medic</name>
    <name type="synonym">Medicago tribuloides</name>
    <dbReference type="NCBI Taxonomy" id="3880"/>
    <lineage>
        <taxon>Eukaryota</taxon>
        <taxon>Viridiplantae</taxon>
        <taxon>Streptophyta</taxon>
        <taxon>Embryophyta</taxon>
        <taxon>Tracheophyta</taxon>
        <taxon>Spermatophyta</taxon>
        <taxon>Magnoliopsida</taxon>
        <taxon>eudicotyledons</taxon>
        <taxon>Gunneridae</taxon>
        <taxon>Pentapetalae</taxon>
        <taxon>rosids</taxon>
        <taxon>fabids</taxon>
        <taxon>Fabales</taxon>
        <taxon>Fabaceae</taxon>
        <taxon>Papilionoideae</taxon>
        <taxon>50 kb inversion clade</taxon>
        <taxon>NPAAA clade</taxon>
        <taxon>Hologalegina</taxon>
        <taxon>IRL clade</taxon>
        <taxon>Trifolieae</taxon>
        <taxon>Medicago</taxon>
    </lineage>
</organism>
<keyword evidence="1" id="KW-1133">Transmembrane helix</keyword>
<dbReference type="AlphaFoldDB" id="A0A072V7L7"/>
<evidence type="ECO:0000313" key="2">
    <source>
        <dbReference type="EMBL" id="KEH38039.1"/>
    </source>
</evidence>
<evidence type="ECO:0000256" key="1">
    <source>
        <dbReference type="SAM" id="Phobius"/>
    </source>
</evidence>
<protein>
    <submittedName>
        <fullName evidence="2">Transmembrane protein, putative</fullName>
    </submittedName>
</protein>
<dbReference type="EnsemblPlants" id="KEH38039">
    <property type="protein sequence ID" value="KEH38039"/>
    <property type="gene ID" value="MTR_2g059195"/>
</dbReference>
<dbReference type="HOGENOM" id="CLU_1809061_0_0_1"/>
<reference evidence="2 4" key="1">
    <citation type="journal article" date="2011" name="Nature">
        <title>The Medicago genome provides insight into the evolution of rhizobial symbioses.</title>
        <authorList>
            <person name="Young N.D."/>
            <person name="Debelle F."/>
            <person name="Oldroyd G.E."/>
            <person name="Geurts R."/>
            <person name="Cannon S.B."/>
            <person name="Udvardi M.K."/>
            <person name="Benedito V.A."/>
            <person name="Mayer K.F."/>
            <person name="Gouzy J."/>
            <person name="Schoof H."/>
            <person name="Van de Peer Y."/>
            <person name="Proost S."/>
            <person name="Cook D.R."/>
            <person name="Meyers B.C."/>
            <person name="Spannagl M."/>
            <person name="Cheung F."/>
            <person name="De Mita S."/>
            <person name="Krishnakumar V."/>
            <person name="Gundlach H."/>
            <person name="Zhou S."/>
            <person name="Mudge J."/>
            <person name="Bharti A.K."/>
            <person name="Murray J.D."/>
            <person name="Naoumkina M.A."/>
            <person name="Rosen B."/>
            <person name="Silverstein K.A."/>
            <person name="Tang H."/>
            <person name="Rombauts S."/>
            <person name="Zhao P.X."/>
            <person name="Zhou P."/>
            <person name="Barbe V."/>
            <person name="Bardou P."/>
            <person name="Bechner M."/>
            <person name="Bellec A."/>
            <person name="Berger A."/>
            <person name="Berges H."/>
            <person name="Bidwell S."/>
            <person name="Bisseling T."/>
            <person name="Choisne N."/>
            <person name="Couloux A."/>
            <person name="Denny R."/>
            <person name="Deshpande S."/>
            <person name="Dai X."/>
            <person name="Doyle J.J."/>
            <person name="Dudez A.M."/>
            <person name="Farmer A.D."/>
            <person name="Fouteau S."/>
            <person name="Franken C."/>
            <person name="Gibelin C."/>
            <person name="Gish J."/>
            <person name="Goldstein S."/>
            <person name="Gonzalez A.J."/>
            <person name="Green P.J."/>
            <person name="Hallab A."/>
            <person name="Hartog M."/>
            <person name="Hua A."/>
            <person name="Humphray S.J."/>
            <person name="Jeong D.H."/>
            <person name="Jing Y."/>
            <person name="Jocker A."/>
            <person name="Kenton S.M."/>
            <person name="Kim D.J."/>
            <person name="Klee K."/>
            <person name="Lai H."/>
            <person name="Lang C."/>
            <person name="Lin S."/>
            <person name="Macmil S.L."/>
            <person name="Magdelenat G."/>
            <person name="Matthews L."/>
            <person name="McCorrison J."/>
            <person name="Monaghan E.L."/>
            <person name="Mun J.H."/>
            <person name="Najar F.Z."/>
            <person name="Nicholson C."/>
            <person name="Noirot C."/>
            <person name="O'Bleness M."/>
            <person name="Paule C.R."/>
            <person name="Poulain J."/>
            <person name="Prion F."/>
            <person name="Qin B."/>
            <person name="Qu C."/>
            <person name="Retzel E.F."/>
            <person name="Riddle C."/>
            <person name="Sallet E."/>
            <person name="Samain S."/>
            <person name="Samson N."/>
            <person name="Sanders I."/>
            <person name="Saurat O."/>
            <person name="Scarpelli C."/>
            <person name="Schiex T."/>
            <person name="Segurens B."/>
            <person name="Severin A.J."/>
            <person name="Sherrier D.J."/>
            <person name="Shi R."/>
            <person name="Sims S."/>
            <person name="Singer S.R."/>
            <person name="Sinharoy S."/>
            <person name="Sterck L."/>
            <person name="Viollet A."/>
            <person name="Wang B.B."/>
            <person name="Wang K."/>
            <person name="Wang M."/>
            <person name="Wang X."/>
            <person name="Warfsmann J."/>
            <person name="Weissenbach J."/>
            <person name="White D.D."/>
            <person name="White J.D."/>
            <person name="Wiley G.B."/>
            <person name="Wincker P."/>
            <person name="Xing Y."/>
            <person name="Yang L."/>
            <person name="Yao Z."/>
            <person name="Ying F."/>
            <person name="Zhai J."/>
            <person name="Zhou L."/>
            <person name="Zuber A."/>
            <person name="Denarie J."/>
            <person name="Dixon R.A."/>
            <person name="May G.D."/>
            <person name="Schwartz D.C."/>
            <person name="Rogers J."/>
            <person name="Quetier F."/>
            <person name="Town C.D."/>
            <person name="Roe B.A."/>
        </authorList>
    </citation>
    <scope>NUCLEOTIDE SEQUENCE [LARGE SCALE GENOMIC DNA]</scope>
    <source>
        <strain evidence="2">A17</strain>
        <strain evidence="3 4">cv. Jemalong A17</strain>
    </source>
</reference>
<evidence type="ECO:0000313" key="4">
    <source>
        <dbReference type="Proteomes" id="UP000002051"/>
    </source>
</evidence>
<reference evidence="3" key="3">
    <citation type="submission" date="2015-04" db="UniProtKB">
        <authorList>
            <consortium name="EnsemblPlants"/>
        </authorList>
    </citation>
    <scope>IDENTIFICATION</scope>
    <source>
        <strain evidence="3">cv. Jemalong A17</strain>
    </source>
</reference>
<evidence type="ECO:0000313" key="3">
    <source>
        <dbReference type="EnsemblPlants" id="KEH38039"/>
    </source>
</evidence>
<proteinExistence type="predicted"/>
<gene>
    <name evidence="2" type="ordered locus">MTR_2g059195</name>
</gene>
<keyword evidence="1" id="KW-0472">Membrane</keyword>
<dbReference type="Proteomes" id="UP000002051">
    <property type="component" value="Chromosome 2"/>
</dbReference>
<dbReference type="EMBL" id="CM001218">
    <property type="protein sequence ID" value="KEH38039.1"/>
    <property type="molecule type" value="Genomic_DNA"/>
</dbReference>
<accession>A0A072V7L7</accession>
<keyword evidence="4" id="KW-1185">Reference proteome</keyword>
<name>A0A072V7L7_MEDTR</name>
<keyword evidence="1 2" id="KW-0812">Transmembrane</keyword>
<reference evidence="2 4" key="2">
    <citation type="journal article" date="2014" name="BMC Genomics">
        <title>An improved genome release (version Mt4.0) for the model legume Medicago truncatula.</title>
        <authorList>
            <person name="Tang H."/>
            <person name="Krishnakumar V."/>
            <person name="Bidwell S."/>
            <person name="Rosen B."/>
            <person name="Chan A."/>
            <person name="Zhou S."/>
            <person name="Gentzbittel L."/>
            <person name="Childs K.L."/>
            <person name="Yandell M."/>
            <person name="Gundlach H."/>
            <person name="Mayer K.F."/>
            <person name="Schwartz D.C."/>
            <person name="Town C.D."/>
        </authorList>
    </citation>
    <scope>GENOME REANNOTATION</scope>
    <source>
        <strain evidence="2">A17</strain>
        <strain evidence="3 4">cv. Jemalong A17</strain>
    </source>
</reference>